<dbReference type="GO" id="GO:0071972">
    <property type="term" value="F:peptidoglycan L,D-transpeptidase activity"/>
    <property type="evidence" value="ECO:0007669"/>
    <property type="project" value="TreeGrafter"/>
</dbReference>
<evidence type="ECO:0000256" key="3">
    <source>
        <dbReference type="ARBA" id="ARBA00007898"/>
    </source>
</evidence>
<protein>
    <recommendedName>
        <fullName evidence="4 9">Beta-lactamase</fullName>
        <ecNumber evidence="4 9">3.5.2.6</ecNumber>
    </recommendedName>
</protein>
<feature type="chain" id="PRO_5023885250" description="Beta-lactamase" evidence="10">
    <location>
        <begin position="24"/>
        <end position="639"/>
    </location>
</feature>
<dbReference type="GO" id="GO:0017001">
    <property type="term" value="P:antibiotic catabolic process"/>
    <property type="evidence" value="ECO:0007669"/>
    <property type="project" value="InterPro"/>
</dbReference>
<dbReference type="PANTHER" id="PTHR30627">
    <property type="entry name" value="PEPTIDOGLYCAN D,D-TRANSPEPTIDASE"/>
    <property type="match status" value="1"/>
</dbReference>
<comment type="subcellular location">
    <subcellularLocation>
        <location evidence="1">Membrane</location>
    </subcellularLocation>
</comment>
<dbReference type="GO" id="GO:0008800">
    <property type="term" value="F:beta-lactamase activity"/>
    <property type="evidence" value="ECO:0007669"/>
    <property type="project" value="UniProtKB-UniRule"/>
</dbReference>
<keyword evidence="6 9" id="KW-0378">Hydrolase</keyword>
<comment type="catalytic activity">
    <reaction evidence="9">
        <text>a beta-lactam + H2O = a substituted beta-amino acid</text>
        <dbReference type="Rhea" id="RHEA:20401"/>
        <dbReference type="ChEBI" id="CHEBI:15377"/>
        <dbReference type="ChEBI" id="CHEBI:35627"/>
        <dbReference type="ChEBI" id="CHEBI:140347"/>
        <dbReference type="EC" id="3.5.2.6"/>
    </reaction>
</comment>
<evidence type="ECO:0000256" key="10">
    <source>
        <dbReference type="SAM" id="SignalP"/>
    </source>
</evidence>
<keyword evidence="8 9" id="KW-0046">Antibiotic resistance</keyword>
<feature type="signal peptide" evidence="10">
    <location>
        <begin position="1"/>
        <end position="23"/>
    </location>
</feature>
<evidence type="ECO:0000256" key="8">
    <source>
        <dbReference type="ARBA" id="ARBA00023251"/>
    </source>
</evidence>
<dbReference type="Proteomes" id="UP000326546">
    <property type="component" value="Chromosome"/>
</dbReference>
<keyword evidence="5 10" id="KW-0732">Signal</keyword>
<evidence type="ECO:0000256" key="5">
    <source>
        <dbReference type="ARBA" id="ARBA00022729"/>
    </source>
</evidence>
<dbReference type="InterPro" id="IPR036138">
    <property type="entry name" value="PBP_dimer_sf"/>
</dbReference>
<dbReference type="PANTHER" id="PTHR30627:SF24">
    <property type="entry name" value="PENICILLIN-BINDING PROTEIN 4B"/>
    <property type="match status" value="1"/>
</dbReference>
<dbReference type="GO" id="GO:0046677">
    <property type="term" value="P:response to antibiotic"/>
    <property type="evidence" value="ECO:0007669"/>
    <property type="project" value="UniProtKB-UniRule"/>
</dbReference>
<dbReference type="OrthoDB" id="5241017at2"/>
<evidence type="ECO:0000313" key="14">
    <source>
        <dbReference type="Proteomes" id="UP000326546"/>
    </source>
</evidence>
<dbReference type="SUPFAM" id="SSF56601">
    <property type="entry name" value="beta-lactamase/transpeptidase-like"/>
    <property type="match status" value="1"/>
</dbReference>
<dbReference type="GO" id="GO:0008658">
    <property type="term" value="F:penicillin binding"/>
    <property type="evidence" value="ECO:0007669"/>
    <property type="project" value="InterPro"/>
</dbReference>
<reference evidence="13 14" key="1">
    <citation type="submission" date="2019-09" db="EMBL/GenBank/DDBJ databases">
        <title>Serinicoccus pratensis sp. nov., isolated from meadow soil.</title>
        <authorList>
            <person name="Zhang W."/>
        </authorList>
    </citation>
    <scope>NUCLEOTIDE SEQUENCE [LARGE SCALE GENOMIC DNA]</scope>
    <source>
        <strain evidence="13 14">W204</strain>
    </source>
</reference>
<feature type="domain" description="Penicillin-binding protein transpeptidase" evidence="11">
    <location>
        <begin position="358"/>
        <end position="630"/>
    </location>
</feature>
<dbReference type="Pfam" id="PF03717">
    <property type="entry name" value="PBP_dimer"/>
    <property type="match status" value="1"/>
</dbReference>
<evidence type="ECO:0000256" key="6">
    <source>
        <dbReference type="ARBA" id="ARBA00022801"/>
    </source>
</evidence>
<evidence type="ECO:0000256" key="1">
    <source>
        <dbReference type="ARBA" id="ARBA00004370"/>
    </source>
</evidence>
<evidence type="ECO:0000259" key="12">
    <source>
        <dbReference type="Pfam" id="PF03717"/>
    </source>
</evidence>
<comment type="similarity">
    <text evidence="3 9">Belongs to the class-D beta-lactamase family.</text>
</comment>
<dbReference type="InterPro" id="IPR005311">
    <property type="entry name" value="PBP_dimer"/>
</dbReference>
<dbReference type="Gene3D" id="3.40.710.10">
    <property type="entry name" value="DD-peptidase/beta-lactamase superfamily"/>
    <property type="match status" value="1"/>
</dbReference>
<evidence type="ECO:0000256" key="4">
    <source>
        <dbReference type="ARBA" id="ARBA00012865"/>
    </source>
</evidence>
<evidence type="ECO:0000313" key="13">
    <source>
        <dbReference type="EMBL" id="QFG68413.1"/>
    </source>
</evidence>
<evidence type="ECO:0000259" key="11">
    <source>
        <dbReference type="Pfam" id="PF00905"/>
    </source>
</evidence>
<dbReference type="SUPFAM" id="SSF56519">
    <property type="entry name" value="Penicillin binding protein dimerisation domain"/>
    <property type="match status" value="1"/>
</dbReference>
<dbReference type="GO" id="GO:0071555">
    <property type="term" value="P:cell wall organization"/>
    <property type="evidence" value="ECO:0007669"/>
    <property type="project" value="TreeGrafter"/>
</dbReference>
<dbReference type="PROSITE" id="PS00337">
    <property type="entry name" value="BETA_LACTAMASE_D"/>
    <property type="match status" value="1"/>
</dbReference>
<comment type="similarity">
    <text evidence="2">Belongs to the transpeptidase family.</text>
</comment>
<evidence type="ECO:0000256" key="9">
    <source>
        <dbReference type="RuleBase" id="RU361140"/>
    </source>
</evidence>
<organism evidence="13 14">
    <name type="scientific">Ornithinimicrobium pratense</name>
    <dbReference type="NCBI Taxonomy" id="2593973"/>
    <lineage>
        <taxon>Bacteria</taxon>
        <taxon>Bacillati</taxon>
        <taxon>Actinomycetota</taxon>
        <taxon>Actinomycetes</taxon>
        <taxon>Micrococcales</taxon>
        <taxon>Ornithinimicrobiaceae</taxon>
        <taxon>Ornithinimicrobium</taxon>
    </lineage>
</organism>
<dbReference type="InterPro" id="IPR001460">
    <property type="entry name" value="PCN-bd_Tpept"/>
</dbReference>
<evidence type="ECO:0000256" key="7">
    <source>
        <dbReference type="ARBA" id="ARBA00023136"/>
    </source>
</evidence>
<dbReference type="EC" id="3.5.2.6" evidence="4 9"/>
<dbReference type="EMBL" id="CP044427">
    <property type="protein sequence ID" value="QFG68413.1"/>
    <property type="molecule type" value="Genomic_DNA"/>
</dbReference>
<dbReference type="InterPro" id="IPR002137">
    <property type="entry name" value="Beta-lactam_class-D_AS"/>
</dbReference>
<sequence length="639" mass="66123">MVVVHPRRAILALTMVFTGVLVACEPGVEGSPSSLAEDVATGLESGELEGLPLVDGTVTDAEAQRESAWVELQRDGLPLQVEVEVLDVREDPDLQRAEATLRLGWDLPGEGEDFVREVPLQMRVSEGAWVAAWDHALLGVPQGQLLQLEELPPPPRADIVDTDGEPLAMARPVWRIGIDKTRVEGEQVAGAARDLAEAADVDQDTYAASVDAAGPEAFVELITYRQEDPAGRELVAVTEQIDGAVALEAEVVLGPTRTFAQPLLGTVGPVSAEMVEQDPEAYAAGDLAGLSGLQAVFDAELRGEPGLRVSAVDGGSGATTPLLERESVTPDPLRLTLHTGLQRAAEDALAQVGPASALVAIDHTSGDVLAVANGPGSEGAQTALAAQHAPGSTFKLASALVLLRHGATPETTVRCEPTLVVDGYPFRNVTGYPESALGDIPLRTAMAHSCNTALIGERDEIPMEELAQAGTDLGLGGVWDMPVTAFSGAVSPEAGSQTEQAASLIGQGQVLASPVAMAVVAASIGQGGTVVPRIVAGQEVPPTRGSLTGEEADALRAMMRAVVTEGGASMLGDNPGPEVLAKTGTAEFGTHDPPQTHAWMVAIQGNLAVAVFVEEGELGSTTAGPIMDAFLTDAVTMLP</sequence>
<dbReference type="Gene3D" id="3.30.1390.30">
    <property type="entry name" value="Penicillin-binding protein 2a, domain 3"/>
    <property type="match status" value="1"/>
</dbReference>
<keyword evidence="7" id="KW-0472">Membrane</keyword>
<dbReference type="Pfam" id="PF00905">
    <property type="entry name" value="Transpeptidase"/>
    <property type="match status" value="1"/>
</dbReference>
<gene>
    <name evidence="13" type="ORF">FY030_06525</name>
</gene>
<dbReference type="AlphaFoldDB" id="A0A5J6V5W3"/>
<evidence type="ECO:0000256" key="2">
    <source>
        <dbReference type="ARBA" id="ARBA00007171"/>
    </source>
</evidence>
<dbReference type="PROSITE" id="PS51257">
    <property type="entry name" value="PROKAR_LIPOPROTEIN"/>
    <property type="match status" value="1"/>
</dbReference>
<dbReference type="Gene3D" id="3.90.1310.10">
    <property type="entry name" value="Penicillin-binding protein 2a (Domain 2)"/>
    <property type="match status" value="1"/>
</dbReference>
<name>A0A5J6V5W3_9MICO</name>
<dbReference type="KEGG" id="serw:FY030_06525"/>
<proteinExistence type="inferred from homology"/>
<dbReference type="InterPro" id="IPR012338">
    <property type="entry name" value="Beta-lactam/transpept-like"/>
</dbReference>
<keyword evidence="14" id="KW-1185">Reference proteome</keyword>
<dbReference type="GO" id="GO:0005886">
    <property type="term" value="C:plasma membrane"/>
    <property type="evidence" value="ECO:0007669"/>
    <property type="project" value="TreeGrafter"/>
</dbReference>
<dbReference type="InterPro" id="IPR050515">
    <property type="entry name" value="Beta-lactam/transpept"/>
</dbReference>
<feature type="domain" description="Penicillin-binding protein dimerisation" evidence="12">
    <location>
        <begin position="153"/>
        <end position="313"/>
    </location>
</feature>
<dbReference type="RefSeq" id="WP_158060801.1">
    <property type="nucleotide sequence ID" value="NZ_CP044427.1"/>
</dbReference>
<accession>A0A5J6V5W3</accession>